<name>A0A8H7Q3J9_9FUNG</name>
<dbReference type="OrthoDB" id="10310612at2759"/>
<evidence type="ECO:0000313" key="1">
    <source>
        <dbReference type="EMBL" id="KAG2185253.1"/>
    </source>
</evidence>
<organism evidence="1 2">
    <name type="scientific">Umbelopsis vinacea</name>
    <dbReference type="NCBI Taxonomy" id="44442"/>
    <lineage>
        <taxon>Eukaryota</taxon>
        <taxon>Fungi</taxon>
        <taxon>Fungi incertae sedis</taxon>
        <taxon>Mucoromycota</taxon>
        <taxon>Mucoromycotina</taxon>
        <taxon>Umbelopsidomycetes</taxon>
        <taxon>Umbelopsidales</taxon>
        <taxon>Umbelopsidaceae</taxon>
        <taxon>Umbelopsis</taxon>
    </lineage>
</organism>
<dbReference type="Proteomes" id="UP000612746">
    <property type="component" value="Unassembled WGS sequence"/>
</dbReference>
<keyword evidence="2" id="KW-1185">Reference proteome</keyword>
<comment type="caution">
    <text evidence="1">The sequence shown here is derived from an EMBL/GenBank/DDBJ whole genome shotgun (WGS) entry which is preliminary data.</text>
</comment>
<dbReference type="AlphaFoldDB" id="A0A8H7Q3J9"/>
<reference evidence="1" key="1">
    <citation type="submission" date="2020-12" db="EMBL/GenBank/DDBJ databases">
        <title>Metabolic potential, ecology and presence of endohyphal bacteria is reflected in genomic diversity of Mucoromycotina.</title>
        <authorList>
            <person name="Muszewska A."/>
            <person name="Okrasinska A."/>
            <person name="Steczkiewicz K."/>
            <person name="Drgas O."/>
            <person name="Orlowska M."/>
            <person name="Perlinska-Lenart U."/>
            <person name="Aleksandrzak-Piekarczyk T."/>
            <person name="Szatraj K."/>
            <person name="Zielenkiewicz U."/>
            <person name="Pilsyk S."/>
            <person name="Malc E."/>
            <person name="Mieczkowski P."/>
            <person name="Kruszewska J.S."/>
            <person name="Biernat P."/>
            <person name="Pawlowska J."/>
        </authorList>
    </citation>
    <scope>NUCLEOTIDE SEQUENCE</scope>
    <source>
        <strain evidence="1">WA0000051536</strain>
    </source>
</reference>
<sequence>MHSIISVAKFVLLEYHHHTNETTVLVKRNDPNRITTSFLVTLLLPILTLVYLELSRVAVPTPIAAKKYPEIHYAGHYGNETAIVKTVQVGHAPSTCTKKLIWVATGPHLGSRPKLSDISKLKIMLPAINTTPPLIRAVRRTSMSPVRASFDPPASDQAMVHAECLRKLVEETLTYVQSNQPRTEALHSLIPKLEQFTEWNSVRAINSKPSTALIEAPF</sequence>
<gene>
    <name evidence="1" type="ORF">INT44_002043</name>
</gene>
<evidence type="ECO:0000313" key="2">
    <source>
        <dbReference type="Proteomes" id="UP000612746"/>
    </source>
</evidence>
<accession>A0A8H7Q3J9</accession>
<dbReference type="EMBL" id="JAEPRA010000005">
    <property type="protein sequence ID" value="KAG2185253.1"/>
    <property type="molecule type" value="Genomic_DNA"/>
</dbReference>
<proteinExistence type="predicted"/>
<protein>
    <submittedName>
        <fullName evidence="1">Uncharacterized protein</fullName>
    </submittedName>
</protein>